<dbReference type="EMBL" id="CAJNOQ010002726">
    <property type="protein sequence ID" value="CAF0975175.1"/>
    <property type="molecule type" value="Genomic_DNA"/>
</dbReference>
<keyword evidence="9" id="KW-1185">Reference proteome</keyword>
<dbReference type="PANTHER" id="PTHR43461:SF1">
    <property type="entry name" value="TRANSMEMBRANE PROTEIN 256"/>
    <property type="match status" value="1"/>
</dbReference>
<dbReference type="Pfam" id="PF04241">
    <property type="entry name" value="DUF423"/>
    <property type="match status" value="1"/>
</dbReference>
<evidence type="ECO:0000313" key="9">
    <source>
        <dbReference type="Proteomes" id="UP000663829"/>
    </source>
</evidence>
<evidence type="ECO:0000256" key="2">
    <source>
        <dbReference type="ARBA" id="ARBA00006208"/>
    </source>
</evidence>
<dbReference type="Proteomes" id="UP000681722">
    <property type="component" value="Unassembled WGS sequence"/>
</dbReference>
<dbReference type="EMBL" id="CAJOBC010002726">
    <property type="protein sequence ID" value="CAF3748009.1"/>
    <property type="molecule type" value="Genomic_DNA"/>
</dbReference>
<dbReference type="AlphaFoldDB" id="A0A814EXF9"/>
<keyword evidence="4 6" id="KW-1133">Transmembrane helix</keyword>
<evidence type="ECO:0000256" key="6">
    <source>
        <dbReference type="SAM" id="Phobius"/>
    </source>
</evidence>
<dbReference type="GO" id="GO:0016020">
    <property type="term" value="C:membrane"/>
    <property type="evidence" value="ECO:0007669"/>
    <property type="project" value="UniProtKB-SubCell"/>
</dbReference>
<comment type="subcellular location">
    <subcellularLocation>
        <location evidence="1">Membrane</location>
        <topology evidence="1">Multi-pass membrane protein</topology>
    </subcellularLocation>
</comment>
<evidence type="ECO:0000313" key="7">
    <source>
        <dbReference type="EMBL" id="CAF0975175.1"/>
    </source>
</evidence>
<reference evidence="7" key="1">
    <citation type="submission" date="2021-02" db="EMBL/GenBank/DDBJ databases">
        <authorList>
            <person name="Nowell W R."/>
        </authorList>
    </citation>
    <scope>NUCLEOTIDE SEQUENCE</scope>
</reference>
<comment type="similarity">
    <text evidence="2">Belongs to the TMEM256 family.</text>
</comment>
<evidence type="ECO:0000313" key="8">
    <source>
        <dbReference type="EMBL" id="CAF3748009.1"/>
    </source>
</evidence>
<proteinExistence type="inferred from homology"/>
<comment type="caution">
    <text evidence="7">The sequence shown here is derived from an EMBL/GenBank/DDBJ whole genome shotgun (WGS) entry which is preliminary data.</text>
</comment>
<dbReference type="OrthoDB" id="269173at2759"/>
<evidence type="ECO:0000256" key="5">
    <source>
        <dbReference type="ARBA" id="ARBA00023136"/>
    </source>
</evidence>
<organism evidence="7 9">
    <name type="scientific">Didymodactylos carnosus</name>
    <dbReference type="NCBI Taxonomy" id="1234261"/>
    <lineage>
        <taxon>Eukaryota</taxon>
        <taxon>Metazoa</taxon>
        <taxon>Spiralia</taxon>
        <taxon>Gnathifera</taxon>
        <taxon>Rotifera</taxon>
        <taxon>Eurotatoria</taxon>
        <taxon>Bdelloidea</taxon>
        <taxon>Philodinida</taxon>
        <taxon>Philodinidae</taxon>
        <taxon>Didymodactylos</taxon>
    </lineage>
</organism>
<gene>
    <name evidence="7" type="ORF">GPM918_LOCUS12449</name>
    <name evidence="8" type="ORF">SRO942_LOCUS12449</name>
</gene>
<evidence type="ECO:0000256" key="4">
    <source>
        <dbReference type="ARBA" id="ARBA00022989"/>
    </source>
</evidence>
<feature type="transmembrane region" description="Helical" evidence="6">
    <location>
        <begin position="51"/>
        <end position="69"/>
    </location>
</feature>
<name>A0A814EXF9_9BILA</name>
<dbReference type="InterPro" id="IPR006696">
    <property type="entry name" value="DUF423"/>
</dbReference>
<keyword evidence="3 6" id="KW-0812">Transmembrane</keyword>
<dbReference type="Proteomes" id="UP000663829">
    <property type="component" value="Unassembled WGS sequence"/>
</dbReference>
<keyword evidence="5 6" id="KW-0472">Membrane</keyword>
<evidence type="ECO:0000256" key="3">
    <source>
        <dbReference type="ARBA" id="ARBA00022692"/>
    </source>
</evidence>
<sequence length="126" mass="14035">MDVVINWTQALLSSVGIKPLPPPPPPSFKTRAPAISASQSFYNHLPNQSRAFLRIGGISGALAICLGVYGAHVMRQTENEDLKRLFNLAQNYHLLHSVALLTLPLTKRPLLVKKNRNNFHINDFLI</sequence>
<dbReference type="PANTHER" id="PTHR43461">
    <property type="entry name" value="TRANSMEMBRANE PROTEIN 256"/>
    <property type="match status" value="1"/>
</dbReference>
<evidence type="ECO:0000256" key="1">
    <source>
        <dbReference type="ARBA" id="ARBA00004141"/>
    </source>
</evidence>
<accession>A0A814EXF9</accession>
<protein>
    <submittedName>
        <fullName evidence="7">Uncharacterized protein</fullName>
    </submittedName>
</protein>